<sequence length="52" mass="5641">MCQEESSREGKLSLSASFLPLEILALLNKPKALLLRIPGDFCGETPLLKLGV</sequence>
<dbReference type="Proteomes" id="UP000001075">
    <property type="component" value="Unassembled WGS sequence"/>
</dbReference>
<reference evidence="2" key="1">
    <citation type="journal article" date="2011" name="Nat. Biotechnol.">
        <title>The genomic sequence of the Chinese hamster ovary (CHO)-K1 cell line.</title>
        <authorList>
            <person name="Xu X."/>
            <person name="Nagarajan H."/>
            <person name="Lewis N.E."/>
            <person name="Pan S."/>
            <person name="Cai Z."/>
            <person name="Liu X."/>
            <person name="Chen W."/>
            <person name="Xie M."/>
            <person name="Wang W."/>
            <person name="Hammond S."/>
            <person name="Andersen M.R."/>
            <person name="Neff N."/>
            <person name="Passarelli B."/>
            <person name="Koh W."/>
            <person name="Fan H.C."/>
            <person name="Wang J."/>
            <person name="Gui Y."/>
            <person name="Lee K.H."/>
            <person name="Betenbaugh M.J."/>
            <person name="Quake S.R."/>
            <person name="Famili I."/>
            <person name="Palsson B.O."/>
            <person name="Wang J."/>
        </authorList>
    </citation>
    <scope>NUCLEOTIDE SEQUENCE [LARGE SCALE GENOMIC DNA]</scope>
    <source>
        <strain evidence="2">CHO K1 cell line</strain>
    </source>
</reference>
<proteinExistence type="predicted"/>
<accession>G3I3U4</accession>
<dbReference type="EMBL" id="JH001212">
    <property type="protein sequence ID" value="EGW00900.1"/>
    <property type="molecule type" value="Genomic_DNA"/>
</dbReference>
<organism evidence="1 2">
    <name type="scientific">Cricetulus griseus</name>
    <name type="common">Chinese hamster</name>
    <name type="synonym">Cricetulus barabensis griseus</name>
    <dbReference type="NCBI Taxonomy" id="10029"/>
    <lineage>
        <taxon>Eukaryota</taxon>
        <taxon>Metazoa</taxon>
        <taxon>Chordata</taxon>
        <taxon>Craniata</taxon>
        <taxon>Vertebrata</taxon>
        <taxon>Euteleostomi</taxon>
        <taxon>Mammalia</taxon>
        <taxon>Eutheria</taxon>
        <taxon>Euarchontoglires</taxon>
        <taxon>Glires</taxon>
        <taxon>Rodentia</taxon>
        <taxon>Myomorpha</taxon>
        <taxon>Muroidea</taxon>
        <taxon>Cricetidae</taxon>
        <taxon>Cricetinae</taxon>
        <taxon>Cricetulus</taxon>
    </lineage>
</organism>
<protein>
    <submittedName>
        <fullName evidence="1">Uncharacterized protein</fullName>
    </submittedName>
</protein>
<evidence type="ECO:0000313" key="1">
    <source>
        <dbReference type="EMBL" id="EGW00900.1"/>
    </source>
</evidence>
<dbReference type="InParanoid" id="G3I3U4"/>
<gene>
    <name evidence="1" type="ORF">I79_018111</name>
</gene>
<name>G3I3U4_CRIGR</name>
<evidence type="ECO:0000313" key="2">
    <source>
        <dbReference type="Proteomes" id="UP000001075"/>
    </source>
</evidence>
<dbReference type="AlphaFoldDB" id="G3I3U4"/>